<evidence type="ECO:0000256" key="2">
    <source>
        <dbReference type="SAM" id="Phobius"/>
    </source>
</evidence>
<reference evidence="3 4" key="1">
    <citation type="journal article" date="2023" name="Hortic Res">
        <title>The complete reference genome for grapevine (Vitis vinifera L.) genetics and breeding.</title>
        <authorList>
            <person name="Shi X."/>
            <person name="Cao S."/>
            <person name="Wang X."/>
            <person name="Huang S."/>
            <person name="Wang Y."/>
            <person name="Liu Z."/>
            <person name="Liu W."/>
            <person name="Leng X."/>
            <person name="Peng Y."/>
            <person name="Wang N."/>
            <person name="Wang Y."/>
            <person name="Ma Z."/>
            <person name="Xu X."/>
            <person name="Zhang F."/>
            <person name="Xue H."/>
            <person name="Zhong H."/>
            <person name="Wang Y."/>
            <person name="Zhang K."/>
            <person name="Velt A."/>
            <person name="Avia K."/>
            <person name="Holtgrawe D."/>
            <person name="Grimplet J."/>
            <person name="Matus J.T."/>
            <person name="Ware D."/>
            <person name="Wu X."/>
            <person name="Wang H."/>
            <person name="Liu C."/>
            <person name="Fang Y."/>
            <person name="Rustenholz C."/>
            <person name="Cheng Z."/>
            <person name="Xiao H."/>
            <person name="Zhou Y."/>
        </authorList>
    </citation>
    <scope>NUCLEOTIDE SEQUENCE [LARGE SCALE GENOMIC DNA]</scope>
    <source>
        <strain evidence="4">cv. Pinot noir / PN40024</strain>
        <tissue evidence="3">Leaf</tissue>
    </source>
</reference>
<keyword evidence="2" id="KW-1133">Transmembrane helix</keyword>
<evidence type="ECO:0000313" key="4">
    <source>
        <dbReference type="Proteomes" id="UP001227230"/>
    </source>
</evidence>
<protein>
    <recommendedName>
        <fullName evidence="5">Arabinogalactan peptide 16</fullName>
    </recommendedName>
</protein>
<name>A0ABY9CV17_VITVI</name>
<evidence type="ECO:0000313" key="3">
    <source>
        <dbReference type="EMBL" id="WJZ97985.1"/>
    </source>
</evidence>
<proteinExistence type="predicted"/>
<keyword evidence="2" id="KW-0472">Membrane</keyword>
<evidence type="ECO:0000256" key="1">
    <source>
        <dbReference type="SAM" id="MobiDB-lite"/>
    </source>
</evidence>
<dbReference type="InterPro" id="IPR009424">
    <property type="entry name" value="AGP16/20/22/41"/>
</dbReference>
<accession>A0ABY9CV17</accession>
<organism evidence="3 4">
    <name type="scientific">Vitis vinifera</name>
    <name type="common">Grape</name>
    <dbReference type="NCBI Taxonomy" id="29760"/>
    <lineage>
        <taxon>Eukaryota</taxon>
        <taxon>Viridiplantae</taxon>
        <taxon>Streptophyta</taxon>
        <taxon>Embryophyta</taxon>
        <taxon>Tracheophyta</taxon>
        <taxon>Spermatophyta</taxon>
        <taxon>Magnoliopsida</taxon>
        <taxon>eudicotyledons</taxon>
        <taxon>Gunneridae</taxon>
        <taxon>Pentapetalae</taxon>
        <taxon>rosids</taxon>
        <taxon>Vitales</taxon>
        <taxon>Vitaceae</taxon>
        <taxon>Viteae</taxon>
        <taxon>Vitis</taxon>
    </lineage>
</organism>
<keyword evidence="4" id="KW-1185">Reference proteome</keyword>
<feature type="transmembrane region" description="Helical" evidence="2">
    <location>
        <begin position="157"/>
        <end position="177"/>
    </location>
</feature>
<gene>
    <name evidence="3" type="ORF">VitviT2T_016545</name>
</gene>
<dbReference type="Proteomes" id="UP001227230">
    <property type="component" value="Chromosome 11"/>
</dbReference>
<keyword evidence="2" id="KW-0812">Transmembrane</keyword>
<dbReference type="PANTHER" id="PTHR33374">
    <property type="entry name" value="ARABINOGALACTAN PROTEIN 20"/>
    <property type="match status" value="1"/>
</dbReference>
<sequence length="178" mass="19873">MAKLKRHEAVVQSPRLQPQSLSGDESISRQSSLKLAFLPRYFTISTNSHSLFLEGTSSTSPIYIYTIYHNPLLHPLLKTPFPRFFSLYDSPPRHFLYLFFPISFLNLALYESKTMNPIKFYAFPIVGLVLLALLEGSRGQGIAPSPAPQGPFSDGSTIDQGIAFVLLVVALVITYLVH</sequence>
<feature type="region of interest" description="Disordered" evidence="1">
    <location>
        <begin position="1"/>
        <end position="24"/>
    </location>
</feature>
<dbReference type="EMBL" id="CP126658">
    <property type="protein sequence ID" value="WJZ97985.1"/>
    <property type="molecule type" value="Genomic_DNA"/>
</dbReference>
<evidence type="ECO:0008006" key="5">
    <source>
        <dbReference type="Google" id="ProtNLM"/>
    </source>
</evidence>
<feature type="transmembrane region" description="Helical" evidence="2">
    <location>
        <begin position="118"/>
        <end position="137"/>
    </location>
</feature>
<feature type="compositionally biased region" description="Polar residues" evidence="1">
    <location>
        <begin position="14"/>
        <end position="24"/>
    </location>
</feature>
<dbReference type="Pfam" id="PF06376">
    <property type="entry name" value="AGP"/>
    <property type="match status" value="1"/>
</dbReference>